<feature type="non-terminal residue" evidence="1">
    <location>
        <position position="1"/>
    </location>
</feature>
<organism evidence="1 2">
    <name type="scientific">Scutellospora calospora</name>
    <dbReference type="NCBI Taxonomy" id="85575"/>
    <lineage>
        <taxon>Eukaryota</taxon>
        <taxon>Fungi</taxon>
        <taxon>Fungi incertae sedis</taxon>
        <taxon>Mucoromycota</taxon>
        <taxon>Glomeromycotina</taxon>
        <taxon>Glomeromycetes</taxon>
        <taxon>Diversisporales</taxon>
        <taxon>Gigasporaceae</taxon>
        <taxon>Scutellospora</taxon>
    </lineage>
</organism>
<comment type="caution">
    <text evidence="1">The sequence shown here is derived from an EMBL/GenBank/DDBJ whole genome shotgun (WGS) entry which is preliminary data.</text>
</comment>
<feature type="non-terminal residue" evidence="1">
    <location>
        <position position="41"/>
    </location>
</feature>
<dbReference type="EMBL" id="CAJVPM010034024">
    <property type="protein sequence ID" value="CAG8686609.1"/>
    <property type="molecule type" value="Genomic_DNA"/>
</dbReference>
<reference evidence="1" key="1">
    <citation type="submission" date="2021-06" db="EMBL/GenBank/DDBJ databases">
        <authorList>
            <person name="Kallberg Y."/>
            <person name="Tangrot J."/>
            <person name="Rosling A."/>
        </authorList>
    </citation>
    <scope>NUCLEOTIDE SEQUENCE</scope>
    <source>
        <strain evidence="1">AU212A</strain>
    </source>
</reference>
<keyword evidence="2" id="KW-1185">Reference proteome</keyword>
<accession>A0ACA9P0F6</accession>
<gene>
    <name evidence="1" type="ORF">SCALOS_LOCUS9944</name>
</gene>
<evidence type="ECO:0000313" key="2">
    <source>
        <dbReference type="Proteomes" id="UP000789860"/>
    </source>
</evidence>
<protein>
    <submittedName>
        <fullName evidence="1">8428_t:CDS:1</fullName>
    </submittedName>
</protein>
<evidence type="ECO:0000313" key="1">
    <source>
        <dbReference type="EMBL" id="CAG8686609.1"/>
    </source>
</evidence>
<proteinExistence type="predicted"/>
<dbReference type="Proteomes" id="UP000789860">
    <property type="component" value="Unassembled WGS sequence"/>
</dbReference>
<sequence length="41" mass="4981">HNLSDYSNISEFQHPSNRLIDEWKVYCEMDETFDINNEFSL</sequence>
<name>A0ACA9P0F6_9GLOM</name>